<protein>
    <submittedName>
        <fullName evidence="2">Uncharacterized protein</fullName>
    </submittedName>
</protein>
<keyword evidence="3" id="KW-1185">Reference proteome</keyword>
<sequence>MYLVHKDGCADPDNPENVHGQMSPRPPCTLIKHGALMLMSHDLFCVCHVTRATPNRRSEVSQGQLMTTVMSPRGGHRSRPITCRPQAASSGRSDQCAAPYAGWRRTKTSEVFAVLASSSSSKLEDRATGDDHKWLMTCVGGHRWSLECRARVGTFIWGRGEVWLSTQPLAGGEGCAAIRGRTSVKHEGERQPGQNQPPSTRQNQPPSTTIFNGWRFVERLSSG</sequence>
<feature type="compositionally biased region" description="Polar residues" evidence="1">
    <location>
        <begin position="192"/>
        <end position="208"/>
    </location>
</feature>
<accession>A0ABD0LH59</accession>
<feature type="region of interest" description="Disordered" evidence="1">
    <location>
        <begin position="182"/>
        <end position="208"/>
    </location>
</feature>
<dbReference type="EMBL" id="JACVVK020000048">
    <property type="protein sequence ID" value="KAK7498887.1"/>
    <property type="molecule type" value="Genomic_DNA"/>
</dbReference>
<evidence type="ECO:0000313" key="3">
    <source>
        <dbReference type="Proteomes" id="UP001519460"/>
    </source>
</evidence>
<comment type="caution">
    <text evidence="2">The sequence shown here is derived from an EMBL/GenBank/DDBJ whole genome shotgun (WGS) entry which is preliminary data.</text>
</comment>
<evidence type="ECO:0000313" key="2">
    <source>
        <dbReference type="EMBL" id="KAK7498887.1"/>
    </source>
</evidence>
<dbReference type="Proteomes" id="UP001519460">
    <property type="component" value="Unassembled WGS sequence"/>
</dbReference>
<feature type="region of interest" description="Disordered" evidence="1">
    <location>
        <begin position="69"/>
        <end position="90"/>
    </location>
</feature>
<name>A0ABD0LH59_9CAEN</name>
<organism evidence="2 3">
    <name type="scientific">Batillaria attramentaria</name>
    <dbReference type="NCBI Taxonomy" id="370345"/>
    <lineage>
        <taxon>Eukaryota</taxon>
        <taxon>Metazoa</taxon>
        <taxon>Spiralia</taxon>
        <taxon>Lophotrochozoa</taxon>
        <taxon>Mollusca</taxon>
        <taxon>Gastropoda</taxon>
        <taxon>Caenogastropoda</taxon>
        <taxon>Sorbeoconcha</taxon>
        <taxon>Cerithioidea</taxon>
        <taxon>Batillariidae</taxon>
        <taxon>Batillaria</taxon>
    </lineage>
</organism>
<dbReference type="AlphaFoldDB" id="A0ABD0LH59"/>
<proteinExistence type="predicted"/>
<reference evidence="2 3" key="1">
    <citation type="journal article" date="2023" name="Sci. Data">
        <title>Genome assembly of the Korean intertidal mud-creeper Batillaria attramentaria.</title>
        <authorList>
            <person name="Patra A.K."/>
            <person name="Ho P.T."/>
            <person name="Jun S."/>
            <person name="Lee S.J."/>
            <person name="Kim Y."/>
            <person name="Won Y.J."/>
        </authorList>
    </citation>
    <scope>NUCLEOTIDE SEQUENCE [LARGE SCALE GENOMIC DNA]</scope>
    <source>
        <strain evidence="2">Wonlab-2016</strain>
    </source>
</reference>
<evidence type="ECO:0000256" key="1">
    <source>
        <dbReference type="SAM" id="MobiDB-lite"/>
    </source>
</evidence>
<gene>
    <name evidence="2" type="ORF">BaRGS_00009979</name>
</gene>